<feature type="domain" description="Transcription initiation factor TFIID subunit 12" evidence="7">
    <location>
        <begin position="396"/>
        <end position="463"/>
    </location>
</feature>
<evidence type="ECO:0000256" key="3">
    <source>
        <dbReference type="ARBA" id="ARBA00023015"/>
    </source>
</evidence>
<feature type="region of interest" description="Disordered" evidence="6">
    <location>
        <begin position="1"/>
        <end position="189"/>
    </location>
</feature>
<feature type="compositionally biased region" description="Polar residues" evidence="6">
    <location>
        <begin position="81"/>
        <end position="126"/>
    </location>
</feature>
<protein>
    <recommendedName>
        <fullName evidence="7">Transcription initiation factor TFIID subunit 12 domain-containing protein</fullName>
    </recommendedName>
</protein>
<dbReference type="Gene3D" id="1.10.20.10">
    <property type="entry name" value="Histone, subunit A"/>
    <property type="match status" value="1"/>
</dbReference>
<dbReference type="AlphaFoldDB" id="A0A9P0ZHI3"/>
<keyword evidence="9" id="KW-1185">Reference proteome</keyword>
<proteinExistence type="inferred from homology"/>
<dbReference type="PANTHER" id="PTHR12264:SF21">
    <property type="entry name" value="TRANSCRIPTION INITIATION FACTOR TFIID SUBUNIT 12"/>
    <property type="match status" value="1"/>
</dbReference>
<evidence type="ECO:0000313" key="9">
    <source>
        <dbReference type="Proteomes" id="UP001152484"/>
    </source>
</evidence>
<reference evidence="8" key="1">
    <citation type="submission" date="2022-07" db="EMBL/GenBank/DDBJ databases">
        <authorList>
            <person name="Macas J."/>
            <person name="Novak P."/>
            <person name="Neumann P."/>
        </authorList>
    </citation>
    <scope>NUCLEOTIDE SEQUENCE</scope>
</reference>
<dbReference type="SUPFAM" id="SSF47113">
    <property type="entry name" value="Histone-fold"/>
    <property type="match status" value="1"/>
</dbReference>
<evidence type="ECO:0000313" key="8">
    <source>
        <dbReference type="EMBL" id="CAH9099402.1"/>
    </source>
</evidence>
<comment type="caution">
    <text evidence="8">The sequence shown here is derived from an EMBL/GenBank/DDBJ whole genome shotgun (WGS) entry which is preliminary data.</text>
</comment>
<comment type="similarity">
    <text evidence="2">Belongs to the TAF12 family.</text>
</comment>
<feature type="compositionally biased region" description="Polar residues" evidence="6">
    <location>
        <begin position="497"/>
        <end position="515"/>
    </location>
</feature>
<keyword evidence="3" id="KW-0805">Transcription regulation</keyword>
<feature type="compositionally biased region" description="Polar residues" evidence="6">
    <location>
        <begin position="522"/>
        <end position="531"/>
    </location>
</feature>
<dbReference type="PANTHER" id="PTHR12264">
    <property type="entry name" value="TRANSCRIPTION INITIATION FACTOR TFIID SUBUNIT 12"/>
    <property type="match status" value="1"/>
</dbReference>
<dbReference type="GO" id="GO:0046982">
    <property type="term" value="F:protein heterodimerization activity"/>
    <property type="evidence" value="ECO:0007669"/>
    <property type="project" value="InterPro"/>
</dbReference>
<dbReference type="GO" id="GO:0017025">
    <property type="term" value="F:TBP-class protein binding"/>
    <property type="evidence" value="ECO:0007669"/>
    <property type="project" value="TreeGrafter"/>
</dbReference>
<name>A0A9P0ZHI3_CUSEU</name>
<dbReference type="GO" id="GO:0003677">
    <property type="term" value="F:DNA binding"/>
    <property type="evidence" value="ECO:0007669"/>
    <property type="project" value="TreeGrafter"/>
</dbReference>
<gene>
    <name evidence="8" type="ORF">CEURO_LOCUS14461</name>
</gene>
<dbReference type="Pfam" id="PF03847">
    <property type="entry name" value="TFIID_20kDa"/>
    <property type="match status" value="1"/>
</dbReference>
<evidence type="ECO:0000256" key="6">
    <source>
        <dbReference type="SAM" id="MobiDB-lite"/>
    </source>
</evidence>
<organism evidence="8 9">
    <name type="scientific">Cuscuta europaea</name>
    <name type="common">European dodder</name>
    <dbReference type="NCBI Taxonomy" id="41803"/>
    <lineage>
        <taxon>Eukaryota</taxon>
        <taxon>Viridiplantae</taxon>
        <taxon>Streptophyta</taxon>
        <taxon>Embryophyta</taxon>
        <taxon>Tracheophyta</taxon>
        <taxon>Spermatophyta</taxon>
        <taxon>Magnoliopsida</taxon>
        <taxon>eudicotyledons</taxon>
        <taxon>Gunneridae</taxon>
        <taxon>Pentapetalae</taxon>
        <taxon>asterids</taxon>
        <taxon>lamiids</taxon>
        <taxon>Solanales</taxon>
        <taxon>Convolvulaceae</taxon>
        <taxon>Cuscuteae</taxon>
        <taxon>Cuscuta</taxon>
        <taxon>Cuscuta subgen. Cuscuta</taxon>
    </lineage>
</organism>
<dbReference type="GO" id="GO:0005669">
    <property type="term" value="C:transcription factor TFIID complex"/>
    <property type="evidence" value="ECO:0007669"/>
    <property type="project" value="InterPro"/>
</dbReference>
<feature type="region of interest" description="Disordered" evidence="6">
    <location>
        <begin position="493"/>
        <end position="531"/>
    </location>
</feature>
<feature type="compositionally biased region" description="Polar residues" evidence="6">
    <location>
        <begin position="331"/>
        <end position="349"/>
    </location>
</feature>
<feature type="compositionally biased region" description="Polar residues" evidence="6">
    <location>
        <begin position="228"/>
        <end position="241"/>
    </location>
</feature>
<sequence length="531" mass="56270">MESAEDRPGNLMEQQPPPASSDLSPQPEQQHQQPPPSSSLSSSAPPPSSAYSSGAAPLLSPAGPGHSLPLSSAPESSENSTLISPSSSASVAPTLQNTQPRPASEPPSSFTTNRQQPPSFQHTTYQSSSSSSSSSLTVPQSGRGGLVIGVPAHQPGTSPPLTSFSSVAHPSFGQQFGVLGRGVPDSMPTSSLVQERQTVQGMQGIGITGSLGSSMPMRPAGIPPQPVRSITTSLRQHTVMNSQSPSSQSFQGQGMLRSPNPSSTPQSPQTQNQAWSSSGVQGKPPLPHPSLRPQLSSQFLQQRSHIRPSQQQHFSSSAQQASALNTSQSQENMGQGQSLRIQQPISNPQPNAPRSHGFGVQRPSSNAVLHSAPVQSGPLNNIATTETEEPCDRILSKRSIRELVTQIDPSEKLDPEVEDILVDIAEEFVESLTTFGCSLAKHRKSSTLEAKDILLHAERNWNISLPGFCGDEIRTYKKPLTTDIHRERLAAIKRSATKINNPKSSSGQGGNSKTQFGKGPSNILTSPNAKT</sequence>
<dbReference type="EMBL" id="CAMAPE010000038">
    <property type="protein sequence ID" value="CAH9099402.1"/>
    <property type="molecule type" value="Genomic_DNA"/>
</dbReference>
<evidence type="ECO:0000256" key="4">
    <source>
        <dbReference type="ARBA" id="ARBA00023163"/>
    </source>
</evidence>
<dbReference type="InterPro" id="IPR009072">
    <property type="entry name" value="Histone-fold"/>
</dbReference>
<dbReference type="GO" id="GO:0051123">
    <property type="term" value="P:RNA polymerase II preinitiation complex assembly"/>
    <property type="evidence" value="ECO:0007669"/>
    <property type="project" value="TreeGrafter"/>
</dbReference>
<keyword evidence="5" id="KW-0539">Nucleus</keyword>
<dbReference type="InterPro" id="IPR003228">
    <property type="entry name" value="TFIID_TAF12_dom"/>
</dbReference>
<keyword evidence="4" id="KW-0804">Transcription</keyword>
<feature type="compositionally biased region" description="Low complexity" evidence="6">
    <location>
        <begin position="242"/>
        <end position="273"/>
    </location>
</feature>
<dbReference type="Proteomes" id="UP001152484">
    <property type="component" value="Unassembled WGS sequence"/>
</dbReference>
<dbReference type="GO" id="GO:0000124">
    <property type="term" value="C:SAGA complex"/>
    <property type="evidence" value="ECO:0007669"/>
    <property type="project" value="InterPro"/>
</dbReference>
<evidence type="ECO:0000256" key="2">
    <source>
        <dbReference type="ARBA" id="ARBA00007530"/>
    </source>
</evidence>
<evidence type="ECO:0000256" key="5">
    <source>
        <dbReference type="ARBA" id="ARBA00023242"/>
    </source>
</evidence>
<dbReference type="CDD" id="cd07981">
    <property type="entry name" value="HFD_TAF12"/>
    <property type="match status" value="1"/>
</dbReference>
<dbReference type="OrthoDB" id="2193432at2759"/>
<dbReference type="InterPro" id="IPR037794">
    <property type="entry name" value="TAF12"/>
</dbReference>
<accession>A0A9P0ZHI3</accession>
<feature type="compositionally biased region" description="Polar residues" evidence="6">
    <location>
        <begin position="155"/>
        <end position="174"/>
    </location>
</feature>
<feature type="region of interest" description="Disordered" evidence="6">
    <location>
        <begin position="207"/>
        <end position="364"/>
    </location>
</feature>
<evidence type="ECO:0000256" key="1">
    <source>
        <dbReference type="ARBA" id="ARBA00004123"/>
    </source>
</evidence>
<comment type="subcellular location">
    <subcellularLocation>
        <location evidence="1">Nucleus</location>
    </subcellularLocation>
</comment>
<feature type="compositionally biased region" description="Low complexity" evidence="6">
    <location>
        <begin position="24"/>
        <end position="80"/>
    </location>
</feature>
<feature type="compositionally biased region" description="Polar residues" evidence="6">
    <location>
        <begin position="293"/>
        <end position="303"/>
    </location>
</feature>
<feature type="compositionally biased region" description="Low complexity" evidence="6">
    <location>
        <begin position="309"/>
        <end position="330"/>
    </location>
</feature>
<evidence type="ECO:0000259" key="7">
    <source>
        <dbReference type="Pfam" id="PF03847"/>
    </source>
</evidence>
<dbReference type="FunFam" id="1.10.20.10:FF:000011">
    <property type="entry name" value="Transcription initiation factor TFIID subunit 12"/>
    <property type="match status" value="1"/>
</dbReference>